<dbReference type="RefSeq" id="WP_019213880.1">
    <property type="nucleotide sequence ID" value="NZ_CP096649.1"/>
</dbReference>
<dbReference type="EMBL" id="CP096649">
    <property type="protein sequence ID" value="UQK58740.1"/>
    <property type="molecule type" value="Genomic_DNA"/>
</dbReference>
<accession>A0A9E7DIS1</accession>
<evidence type="ECO:0000313" key="2">
    <source>
        <dbReference type="Proteomes" id="UP000831151"/>
    </source>
</evidence>
<evidence type="ECO:0000313" key="1">
    <source>
        <dbReference type="EMBL" id="UQK58740.1"/>
    </source>
</evidence>
<reference evidence="1" key="1">
    <citation type="submission" date="2022-04" db="EMBL/GenBank/DDBJ databases">
        <title>Complete genome sequences of Ezakiella coagulans and Fenollaria massiliensis.</title>
        <authorList>
            <person name="France M.T."/>
            <person name="Clifford J."/>
            <person name="Narina S."/>
            <person name="Rutt L."/>
            <person name="Ravel J."/>
        </authorList>
    </citation>
    <scope>NUCLEOTIDE SEQUENCE</scope>
    <source>
        <strain evidence="1">C0061C2</strain>
    </source>
</reference>
<dbReference type="AlphaFoldDB" id="A0A9E7DIS1"/>
<gene>
    <name evidence="1" type="ORF">M1R53_05745</name>
</gene>
<dbReference type="KEGG" id="fms:M1R53_05745"/>
<keyword evidence="2" id="KW-1185">Reference proteome</keyword>
<sequence length="70" mass="8148">MDIEIKTLPMHLQVSINGFLKAKEDKDDILEAMYWGEIYGSINSAEIDREISSELAWILREEYLGMVKEQ</sequence>
<name>A0A9E7DIS1_9FIRM</name>
<dbReference type="Proteomes" id="UP000831151">
    <property type="component" value="Chromosome"/>
</dbReference>
<organism evidence="1 2">
    <name type="scientific">Fenollaria massiliensis</name>
    <dbReference type="NCBI Taxonomy" id="938288"/>
    <lineage>
        <taxon>Bacteria</taxon>
        <taxon>Bacillati</taxon>
        <taxon>Bacillota</taxon>
        <taxon>Clostridia</taxon>
        <taxon>Eubacteriales</taxon>
        <taxon>Fenollaria</taxon>
    </lineage>
</organism>
<proteinExistence type="predicted"/>
<protein>
    <submittedName>
        <fullName evidence="1">Uncharacterized protein</fullName>
    </submittedName>
</protein>